<evidence type="ECO:0000313" key="29">
    <source>
        <dbReference type="EMBL" id="KAK4541563.1"/>
    </source>
</evidence>
<dbReference type="InterPro" id="IPR008928">
    <property type="entry name" value="6-hairpin_glycosidase_sf"/>
</dbReference>
<name>A0AAV9J922_9PEZI</name>
<dbReference type="Pfam" id="PF14699">
    <property type="entry name" value="hGDE_N"/>
    <property type="match status" value="1"/>
</dbReference>
<evidence type="ECO:0000256" key="15">
    <source>
        <dbReference type="ARBA" id="ARBA00022694"/>
    </source>
</evidence>
<keyword evidence="14" id="KW-0949">S-adenosyl-L-methionine</keyword>
<evidence type="ECO:0000256" key="13">
    <source>
        <dbReference type="ARBA" id="ARBA00022679"/>
    </source>
</evidence>
<evidence type="ECO:0000259" key="26">
    <source>
        <dbReference type="Pfam" id="PF14699"/>
    </source>
</evidence>
<keyword evidence="18" id="KW-0511">Multifunctional enzyme</keyword>
<dbReference type="Gene3D" id="3.40.50.150">
    <property type="entry name" value="Vaccinia Virus protein VP39"/>
    <property type="match status" value="1"/>
</dbReference>
<keyword evidence="10" id="KW-0963">Cytoplasm</keyword>
<dbReference type="EC" id="2.1.1.220" evidence="7"/>
<dbReference type="InterPro" id="IPR017853">
    <property type="entry name" value="GH"/>
</dbReference>
<keyword evidence="30" id="KW-1185">Reference proteome</keyword>
<protein>
    <recommendedName>
        <fullName evidence="9">Glycogen debranching enzyme</fullName>
        <ecNumber evidence="7">2.1.1.220</ecNumber>
        <ecNumber evidence="5">2.4.1.25</ecNumber>
        <ecNumber evidence="6">3.2.1.33</ecNumber>
    </recommendedName>
    <alternativeName>
        <fullName evidence="21">Glycogen debrancher</fullName>
    </alternativeName>
    <alternativeName>
        <fullName evidence="8">tRNA (adenine(58)-N(1))-methyltransferase catalytic subunit TRM61</fullName>
    </alternativeName>
    <alternativeName>
        <fullName evidence="22">tRNA(m1A58)-methyltransferase subunit TRM61</fullName>
    </alternativeName>
</protein>
<evidence type="ECO:0000313" key="30">
    <source>
        <dbReference type="Proteomes" id="UP001324427"/>
    </source>
</evidence>
<evidence type="ECO:0000259" key="27">
    <source>
        <dbReference type="Pfam" id="PF14701"/>
    </source>
</evidence>
<dbReference type="InterPro" id="IPR012341">
    <property type="entry name" value="6hp_glycosidase-like_sf"/>
</dbReference>
<dbReference type="GO" id="GO:0030488">
    <property type="term" value="P:tRNA methylation"/>
    <property type="evidence" value="ECO:0007669"/>
    <property type="project" value="InterPro"/>
</dbReference>
<feature type="domain" description="Glycogen debranching enzyme glucanotransferase" evidence="27">
    <location>
        <begin position="142"/>
        <end position="580"/>
    </location>
</feature>
<feature type="domain" description="Eukaryotic glycogen debranching enzyme N-terminal" evidence="26">
    <location>
        <begin position="43"/>
        <end position="139"/>
    </location>
</feature>
<evidence type="ECO:0000256" key="9">
    <source>
        <dbReference type="ARBA" id="ARBA00020723"/>
    </source>
</evidence>
<evidence type="ECO:0000259" key="25">
    <source>
        <dbReference type="Pfam" id="PF08704"/>
    </source>
</evidence>
<dbReference type="Proteomes" id="UP001324427">
    <property type="component" value="Unassembled WGS sequence"/>
</dbReference>
<keyword evidence="13" id="KW-0808">Transferase</keyword>
<dbReference type="GO" id="GO:0005980">
    <property type="term" value="P:glycogen catabolic process"/>
    <property type="evidence" value="ECO:0007669"/>
    <property type="project" value="InterPro"/>
</dbReference>
<comment type="function">
    <text evidence="3">Multifunctional enzyme acting as 1,4-alpha-D-glucan:1,4-alpha-D-glucan 4-alpha-D-glycosyltransferase and amylo-1,6-glucosidase in glycogen degradation.</text>
</comment>
<keyword evidence="16" id="KW-0378">Hydrolase</keyword>
<evidence type="ECO:0000256" key="22">
    <source>
        <dbReference type="ARBA" id="ARBA00033309"/>
    </source>
</evidence>
<evidence type="ECO:0000256" key="1">
    <source>
        <dbReference type="ARBA" id="ARBA00000439"/>
    </source>
</evidence>
<evidence type="ECO:0000256" key="23">
    <source>
        <dbReference type="SAM" id="MobiDB-lite"/>
    </source>
</evidence>
<dbReference type="InterPro" id="IPR014816">
    <property type="entry name" value="tRNA_MeTrfase_Gcd14"/>
</dbReference>
<feature type="region of interest" description="Disordered" evidence="23">
    <location>
        <begin position="1682"/>
        <end position="1813"/>
    </location>
</feature>
<dbReference type="GO" id="GO:0005737">
    <property type="term" value="C:cytoplasm"/>
    <property type="evidence" value="ECO:0007669"/>
    <property type="project" value="UniProtKB-SubCell"/>
</dbReference>
<dbReference type="SUPFAM" id="SSF48208">
    <property type="entry name" value="Six-hairpin glycosidases"/>
    <property type="match status" value="1"/>
</dbReference>
<dbReference type="EMBL" id="JAVFHQ010000051">
    <property type="protein sequence ID" value="KAK4541563.1"/>
    <property type="molecule type" value="Genomic_DNA"/>
</dbReference>
<evidence type="ECO:0000256" key="18">
    <source>
        <dbReference type="ARBA" id="ARBA00023268"/>
    </source>
</evidence>
<dbReference type="GO" id="GO:0160107">
    <property type="term" value="F:tRNA (adenine(58)-N1)-methyltransferase activity"/>
    <property type="evidence" value="ECO:0007669"/>
    <property type="project" value="UniProtKB-EC"/>
</dbReference>
<evidence type="ECO:0000256" key="10">
    <source>
        <dbReference type="ARBA" id="ARBA00022490"/>
    </source>
</evidence>
<evidence type="ECO:0000256" key="8">
    <source>
        <dbReference type="ARBA" id="ARBA00015963"/>
    </source>
</evidence>
<dbReference type="SUPFAM" id="SSF51445">
    <property type="entry name" value="(Trans)glycosidases"/>
    <property type="match status" value="1"/>
</dbReference>
<dbReference type="InterPro" id="IPR032792">
    <property type="entry name" value="AGL_glucanoTrfase"/>
</dbReference>
<organism evidence="29 30">
    <name type="scientific">Oleoguttula mirabilis</name>
    <dbReference type="NCBI Taxonomy" id="1507867"/>
    <lineage>
        <taxon>Eukaryota</taxon>
        <taxon>Fungi</taxon>
        <taxon>Dikarya</taxon>
        <taxon>Ascomycota</taxon>
        <taxon>Pezizomycotina</taxon>
        <taxon>Dothideomycetes</taxon>
        <taxon>Dothideomycetidae</taxon>
        <taxon>Mycosphaerellales</taxon>
        <taxon>Teratosphaeriaceae</taxon>
        <taxon>Oleoguttula</taxon>
    </lineage>
</organism>
<feature type="compositionally biased region" description="Basic and acidic residues" evidence="23">
    <location>
        <begin position="1740"/>
        <end position="1753"/>
    </location>
</feature>
<evidence type="ECO:0000256" key="17">
    <source>
        <dbReference type="ARBA" id="ARBA00023056"/>
    </source>
</evidence>
<keyword evidence="17" id="KW-0320">Glycogen biosynthesis</keyword>
<dbReference type="EC" id="3.2.1.33" evidence="6"/>
<evidence type="ECO:0000256" key="19">
    <source>
        <dbReference type="ARBA" id="ARBA00023295"/>
    </source>
</evidence>
<evidence type="ECO:0000259" key="28">
    <source>
        <dbReference type="Pfam" id="PF14702"/>
    </source>
</evidence>
<keyword evidence="11" id="KW-0489">Methyltransferase</keyword>
<feature type="domain" description="tRNA (adenine(58)-N(1))-methyltransferase catalytic subunit TRM61 C-terminal" evidence="25">
    <location>
        <begin position="1824"/>
        <end position="2145"/>
    </location>
</feature>
<dbReference type="PANTHER" id="PTHR10569">
    <property type="entry name" value="GLYCOGEN DEBRANCHING ENZYME"/>
    <property type="match status" value="1"/>
</dbReference>
<dbReference type="SUPFAM" id="SSF53335">
    <property type="entry name" value="S-adenosyl-L-methionine-dependent methyltransferases"/>
    <property type="match status" value="1"/>
</dbReference>
<dbReference type="InterPro" id="IPR010401">
    <property type="entry name" value="AGL/Gdb1"/>
</dbReference>
<evidence type="ECO:0000259" key="24">
    <source>
        <dbReference type="Pfam" id="PF06202"/>
    </source>
</evidence>
<dbReference type="Gene3D" id="3.20.20.80">
    <property type="entry name" value="Glycosidases"/>
    <property type="match status" value="2"/>
</dbReference>
<dbReference type="GO" id="GO:0031515">
    <property type="term" value="C:tRNA (m1A) methyltransferase complex"/>
    <property type="evidence" value="ECO:0007669"/>
    <property type="project" value="InterPro"/>
</dbReference>
<dbReference type="GO" id="GO:0005978">
    <property type="term" value="P:glycogen biosynthetic process"/>
    <property type="evidence" value="ECO:0007669"/>
    <property type="project" value="UniProtKB-KW"/>
</dbReference>
<dbReference type="FunFam" id="1.50.10.10:FF:000039">
    <property type="entry name" value="Glycogen debranching enzyme Gdb1, putative"/>
    <property type="match status" value="1"/>
</dbReference>
<dbReference type="GO" id="GO:0004134">
    <property type="term" value="F:4-alpha-glucanotransferase activity"/>
    <property type="evidence" value="ECO:0007669"/>
    <property type="project" value="UniProtKB-EC"/>
</dbReference>
<feature type="region of interest" description="Disordered" evidence="23">
    <location>
        <begin position="2064"/>
        <end position="2115"/>
    </location>
</feature>
<sequence>MAPPQVHNNTVYLLPLKDNGAPDVTGDPPYIYMSPPTIPAYSIRFEIDGTSSICREGSLWVNIPGKGELFDRKTFTEYKLKPSFNESIKIDVPIHYAGAFSFYCTYTPLPPFTTGKVETPQPTRTQTYYIDVSPSLHVQKSRVPLDALSVISVLSKFMGKYPDDWNRHLHGISERGYNMVHFTPLMMRGDSNSPYSIYDQHTFDKAVFPRGEQDVQELITKMEQEYGLLGLTDVVWNHTANNSKWLEEHPEAGYNINTAPHLQPAYELDSALLKFSSNLANLGLPTHLASEQDLLRIMEAMKVHVIGAIKLWEFYICDVEHDTQAAVVAWMAHDVDLDTPGLSDDVQSWSLKQKADWLRDNACPNKDRMGERFRRKIVPRRSAALLQRLFGQYNSRANGAGDERTAFGTCHRFLNEVNLDWYKEYDADVAALMEQIFNRTKYMRIDEHGPRTGDITIQNPIIETYFTRLPINATTMKHDPNSLALANNGWVWAADVMRDNAGPKSKVYLRRELIVWQDCVKLRYGAGPDDSPFLWQYMTEYTQLMAKHFHGFRVDNCHSTPLHVAEHMLDAARHVQPNLVIAAELFSGDEKMDFMYCQKLGISFLIREAMQCWSTAEVSKLVHINCGRPIGSFEVDDISSADTKTQANGDLTNGSAPQGKTIVHKIIPSKIHALLMDCTHDNETPVQRRDGRDTLPNSALVAMCASAAGSVFGMDELYPQLIELVHEKRLYTSPYSNLKPNESMRIGPSEGTGGVKRLMNQLHNIMGMDGYDECFVHHDGEYITVHRLHPKSRRGYYLIAHTAFPGYGNGNAGFPPQVLAGTKAKLMGAWNLECDQSWEAKQSAINDKVLRGIPSHTRDIKGMKVESRGEDTVITVPAAFPPGSIAVCETWIPGAEHSDGLDKFVTSGARDAFAKCTLIDLNAILYRADSEERASSGGADGAYTIPNHGQLVYCGIQGWWSVLRDVIAHNDLGHPICNHLRDGQWPMDYIVGRLDKLAQRDIYHDLSSPAAWLRSRFAAIRKVPSFLLPRYFALVIGTAHRAGFDRAIEQMSPNIQNGQHFLKKLAMVSVQMQGYMENASLWPDKLSPSLAAGLPHFAQDWARCWGRDTMIAMRGLLTCTGRIAEAKEHLLCFSSLLKHGMIPNLLGSGKLPRYNSRDSVWFFMQNLQDYCTLVPHGEKILQEQVKRRFTPYNDEWFAWDDPRAYAKSTSVEDVIQEVLQRHANGMHFREYNAGPNLDSQMKPDGFNIDIEVDWKTGIIYGGNEHNCGTWMDKMGESAKAHNKGEPGTSRDGAPVEITGLLYSALKWVADLEVAGLFKYHGVTASDGRLMSYQAWAALLKQSFEHAYYIPANPDEWANYDVNAKLVNRKGIYKDVHRCKKEYRDYQLRANYPIAMCVAPGLFNPAHALGALEVADKALLGPTGVATLDPSDMEYHPDYINSDDSDNFQIAKGRNYHQGPEWLWPRGFFLRALLQFDLMRRQTREEKIEAFQQVTQRLRGCMQMIHDSPWAGLTELTNRAGSFCGDSWCWRKQAQRQRKIDRVEELDLATKLVDYAREHNKLWTHQLLDYFSALDTRLVEEAERTDKEADNYEKLVELQRACPGTVQPAAMSRHSSSFFESTREAEADSLAILHLKRDSLVPVRLRSTQQADDGYAEGAVTNTRFGSFPHSTLIGLEWGSQVRASRVDTGSRGRKSKKSKQLEAGAGEETKVEQDDAKEDASVPPDGGDGVAVEASKKRKSDAAELHDGGDAAKKAKQTTVPSPGEAPAANLEDTATGKKRKSNIVDLDVPALNAKKPQQLPTETANGDQHKQAAVKAPIEAGSGFIHLLQPTPESWTSSLDHRTQVVYTPDYSYILQRVRAHPGSSIIEAGAGSGSFTHAAARAVFSGYPSDSPSPSKKRKLGQVYSYEFHAPRVETLQQELTEHGLDGVVHLTHRDVCNDGFSHPNHPAAAASPNVDAIFLDLPAPWLALKHLTRSHPDSPLNPDTAVHICTFSPCIEQVIATVSAMRKAGWTEIQMVEVQNRRIDVRREQVGLKHEGLRGVNASAATVDEAVSRLREIEQKQGDFHASKSSAEEAQPADGGVQANGKPAKTNGKAGKKVQSKQERLDRIKREAEERKVYKEGNVVHRTEPEVKTHTSYLVFAILPREWSEEEELAALEKWPVDELMRGEKAEVTSKGVEPEVKASS</sequence>
<evidence type="ECO:0000256" key="4">
    <source>
        <dbReference type="ARBA" id="ARBA00004496"/>
    </source>
</evidence>
<comment type="catalytic activity">
    <reaction evidence="2">
        <text>Hydrolysis of (1-&gt;6)-alpha-D-glucosidic branch linkages in glycogen phosphorylase limit dextrin.</text>
        <dbReference type="EC" id="3.2.1.33"/>
    </reaction>
</comment>
<evidence type="ECO:0000256" key="7">
    <source>
        <dbReference type="ARBA" id="ARBA00012796"/>
    </source>
</evidence>
<dbReference type="Pfam" id="PF14702">
    <property type="entry name" value="hGDE_central"/>
    <property type="match status" value="1"/>
</dbReference>
<dbReference type="Pfam" id="PF06202">
    <property type="entry name" value="GDE_C"/>
    <property type="match status" value="1"/>
</dbReference>
<feature type="domain" description="Glycogen debranching enzyme central" evidence="28">
    <location>
        <begin position="751"/>
        <end position="994"/>
    </location>
</feature>
<dbReference type="InterPro" id="IPR032788">
    <property type="entry name" value="AGL_central"/>
</dbReference>
<comment type="catalytic activity">
    <reaction evidence="1">
        <text>Transfers a segment of a (1-&gt;4)-alpha-D-glucan to a new position in an acceptor, which may be glucose or a (1-&gt;4)-alpha-D-glucan.</text>
        <dbReference type="EC" id="2.4.1.25"/>
    </reaction>
</comment>
<evidence type="ECO:0000256" key="11">
    <source>
        <dbReference type="ARBA" id="ARBA00022603"/>
    </source>
</evidence>
<proteinExistence type="inferred from homology"/>
<dbReference type="InterPro" id="IPR029063">
    <property type="entry name" value="SAM-dependent_MTases_sf"/>
</dbReference>
<gene>
    <name evidence="29" type="ORF">LTR36_007860</name>
</gene>
<dbReference type="GO" id="GO:0004135">
    <property type="term" value="F:amylo-alpha-1,6-glucosidase activity"/>
    <property type="evidence" value="ECO:0007669"/>
    <property type="project" value="UniProtKB-EC"/>
</dbReference>
<keyword evidence="12" id="KW-0328">Glycosyltransferase</keyword>
<evidence type="ECO:0000256" key="20">
    <source>
        <dbReference type="ARBA" id="ARBA00025780"/>
    </source>
</evidence>
<reference evidence="29 30" key="1">
    <citation type="submission" date="2021-11" db="EMBL/GenBank/DDBJ databases">
        <title>Black yeast isolated from Biological Soil Crust.</title>
        <authorList>
            <person name="Kurbessoian T."/>
        </authorList>
    </citation>
    <scope>NUCLEOTIDE SEQUENCE [LARGE SCALE GENOMIC DNA]</scope>
    <source>
        <strain evidence="29 30">CCFEE 5522</strain>
    </source>
</reference>
<dbReference type="EC" id="2.4.1.25" evidence="5"/>
<comment type="similarity">
    <text evidence="20">Belongs to the glycogen debranching enzyme family.</text>
</comment>
<dbReference type="Gene3D" id="3.10.330.20">
    <property type="match status" value="1"/>
</dbReference>
<feature type="compositionally biased region" description="Basic and acidic residues" evidence="23">
    <location>
        <begin position="2103"/>
        <end position="2115"/>
    </location>
</feature>
<dbReference type="CDD" id="cd11327">
    <property type="entry name" value="AmyAc_Glg_debranch_2"/>
    <property type="match status" value="1"/>
</dbReference>
<feature type="domain" description="Glycogen debranching enzyme C-terminal" evidence="24">
    <location>
        <begin position="1077"/>
        <end position="1526"/>
    </location>
</feature>
<evidence type="ECO:0000256" key="12">
    <source>
        <dbReference type="ARBA" id="ARBA00022676"/>
    </source>
</evidence>
<dbReference type="Pfam" id="PF14701">
    <property type="entry name" value="hDGE_amylase"/>
    <property type="match status" value="1"/>
</dbReference>
<keyword evidence="19" id="KW-0326">Glycosidase</keyword>
<comment type="subcellular location">
    <subcellularLocation>
        <location evidence="4">Cytoplasm</location>
    </subcellularLocation>
</comment>
<accession>A0AAV9J922</accession>
<dbReference type="InterPro" id="IPR029436">
    <property type="entry name" value="AGL_euk_N"/>
</dbReference>
<dbReference type="InterPro" id="IPR049470">
    <property type="entry name" value="TRM61_C"/>
</dbReference>
<dbReference type="Gene3D" id="1.50.10.10">
    <property type="match status" value="1"/>
</dbReference>
<dbReference type="Pfam" id="PF08704">
    <property type="entry name" value="GCD14"/>
    <property type="match status" value="1"/>
</dbReference>
<evidence type="ECO:0000256" key="5">
    <source>
        <dbReference type="ARBA" id="ARBA00012560"/>
    </source>
</evidence>
<evidence type="ECO:0000256" key="6">
    <source>
        <dbReference type="ARBA" id="ARBA00012778"/>
    </source>
</evidence>
<dbReference type="PANTHER" id="PTHR10569:SF2">
    <property type="entry name" value="GLYCOGEN DEBRANCHING ENZYME"/>
    <property type="match status" value="1"/>
</dbReference>
<comment type="caution">
    <text evidence="29">The sequence shown here is derived from an EMBL/GenBank/DDBJ whole genome shotgun (WGS) entry which is preliminary data.</text>
</comment>
<evidence type="ECO:0000256" key="21">
    <source>
        <dbReference type="ARBA" id="ARBA00031477"/>
    </source>
</evidence>
<feature type="compositionally biased region" description="Basic and acidic residues" evidence="23">
    <location>
        <begin position="1707"/>
        <end position="1720"/>
    </location>
</feature>
<dbReference type="PROSITE" id="PS51620">
    <property type="entry name" value="SAM_TRM61"/>
    <property type="match status" value="1"/>
</dbReference>
<evidence type="ECO:0000256" key="3">
    <source>
        <dbReference type="ARBA" id="ARBA00003530"/>
    </source>
</evidence>
<evidence type="ECO:0000256" key="16">
    <source>
        <dbReference type="ARBA" id="ARBA00022801"/>
    </source>
</evidence>
<evidence type="ECO:0000256" key="2">
    <source>
        <dbReference type="ARBA" id="ARBA00000927"/>
    </source>
</evidence>
<evidence type="ECO:0000256" key="14">
    <source>
        <dbReference type="ARBA" id="ARBA00022691"/>
    </source>
</evidence>
<dbReference type="FunFam" id="3.20.20.80:FF:000242">
    <property type="entry name" value="Glycogen debranching enzyme Gdb1, putative"/>
    <property type="match status" value="1"/>
</dbReference>
<dbReference type="InterPro" id="IPR032790">
    <property type="entry name" value="GDE_C"/>
</dbReference>
<keyword evidence="15" id="KW-0819">tRNA processing</keyword>
<dbReference type="FunFam" id="3.20.20.80:FF:000070">
    <property type="entry name" value="GDB1p Glycogen debranching enzyme"/>
    <property type="match status" value="1"/>
</dbReference>